<dbReference type="EMBL" id="LJCR01000176">
    <property type="protein sequence ID" value="KPV53796.1"/>
    <property type="molecule type" value="Genomic_DNA"/>
</dbReference>
<dbReference type="Proteomes" id="UP000050509">
    <property type="component" value="Unassembled WGS sequence"/>
</dbReference>
<keyword evidence="3" id="KW-1185">Reference proteome</keyword>
<gene>
    <name evidence="2" type="ORF">SE17_07500</name>
</gene>
<evidence type="ECO:0000256" key="1">
    <source>
        <dbReference type="SAM" id="Coils"/>
    </source>
</evidence>
<reference evidence="2 3" key="1">
    <citation type="submission" date="2015-09" db="EMBL/GenBank/DDBJ databases">
        <title>Draft genome sequence of Kouleothrix aurantiaca JCM 19913.</title>
        <authorList>
            <person name="Hemp J."/>
        </authorList>
    </citation>
    <scope>NUCLEOTIDE SEQUENCE [LARGE SCALE GENOMIC DNA]</scope>
    <source>
        <strain evidence="2 3">COM-B</strain>
    </source>
</reference>
<organism evidence="2 3">
    <name type="scientific">Kouleothrix aurantiaca</name>
    <dbReference type="NCBI Taxonomy" id="186479"/>
    <lineage>
        <taxon>Bacteria</taxon>
        <taxon>Bacillati</taxon>
        <taxon>Chloroflexota</taxon>
        <taxon>Chloroflexia</taxon>
        <taxon>Chloroflexales</taxon>
        <taxon>Roseiflexineae</taxon>
        <taxon>Roseiflexaceae</taxon>
        <taxon>Kouleothrix</taxon>
    </lineage>
</organism>
<sequence>MEDIDSWMEKLEQAEEQIAAAHTVLAELQSELKDAGRKKDMMAIAEVVDRLARYGRLFEDIRSSWTEST</sequence>
<evidence type="ECO:0000313" key="3">
    <source>
        <dbReference type="Proteomes" id="UP000050509"/>
    </source>
</evidence>
<feature type="coiled-coil region" evidence="1">
    <location>
        <begin position="4"/>
        <end position="38"/>
    </location>
</feature>
<proteinExistence type="predicted"/>
<dbReference type="AlphaFoldDB" id="A0A0P9DDG8"/>
<comment type="caution">
    <text evidence="2">The sequence shown here is derived from an EMBL/GenBank/DDBJ whole genome shotgun (WGS) entry which is preliminary data.</text>
</comment>
<evidence type="ECO:0000313" key="2">
    <source>
        <dbReference type="EMBL" id="KPV53796.1"/>
    </source>
</evidence>
<name>A0A0P9DDG8_9CHLR</name>
<accession>A0A0P9DDG8</accession>
<keyword evidence="1" id="KW-0175">Coiled coil</keyword>
<protein>
    <submittedName>
        <fullName evidence="2">Uncharacterized protein</fullName>
    </submittedName>
</protein>